<protein>
    <submittedName>
        <fullName evidence="4">Ca2+-binding RTX toxin-like protein</fullName>
    </submittedName>
</protein>
<evidence type="ECO:0000313" key="4">
    <source>
        <dbReference type="EMBL" id="MBB5873458.1"/>
    </source>
</evidence>
<dbReference type="SUPFAM" id="SSF51120">
    <property type="entry name" value="beta-Roll"/>
    <property type="match status" value="2"/>
</dbReference>
<dbReference type="PANTHER" id="PTHR38340:SF1">
    <property type="entry name" value="S-LAYER PROTEIN"/>
    <property type="match status" value="1"/>
</dbReference>
<dbReference type="InterPro" id="IPR050557">
    <property type="entry name" value="RTX_toxin/Mannuronan_C5-epim"/>
</dbReference>
<comment type="subcellular location">
    <subcellularLocation>
        <location evidence="1">Secreted</location>
    </subcellularLocation>
</comment>
<evidence type="ECO:0000256" key="1">
    <source>
        <dbReference type="ARBA" id="ARBA00004613"/>
    </source>
</evidence>
<dbReference type="Pfam" id="PF00353">
    <property type="entry name" value="HemolysinCabind"/>
    <property type="match status" value="5"/>
</dbReference>
<proteinExistence type="predicted"/>
<dbReference type="InterPro" id="IPR001343">
    <property type="entry name" value="Hemolysn_Ca-bd"/>
</dbReference>
<dbReference type="GO" id="GO:0005576">
    <property type="term" value="C:extracellular region"/>
    <property type="evidence" value="ECO:0007669"/>
    <property type="project" value="UniProtKB-SubCell"/>
</dbReference>
<dbReference type="RefSeq" id="WP_184844710.1">
    <property type="nucleotide sequence ID" value="NZ_JACHMN010000003.1"/>
</dbReference>
<comment type="caution">
    <text evidence="4">The sequence shown here is derived from an EMBL/GenBank/DDBJ whole genome shotgun (WGS) entry which is preliminary data.</text>
</comment>
<dbReference type="InterPro" id="IPR018511">
    <property type="entry name" value="Hemolysin-typ_Ca-bd_CS"/>
</dbReference>
<evidence type="ECO:0000256" key="3">
    <source>
        <dbReference type="SAM" id="SignalP"/>
    </source>
</evidence>
<evidence type="ECO:0000313" key="5">
    <source>
        <dbReference type="Proteomes" id="UP000587527"/>
    </source>
</evidence>
<dbReference type="PRINTS" id="PR00313">
    <property type="entry name" value="CABNDNGRPT"/>
</dbReference>
<dbReference type="Gene3D" id="2.150.10.10">
    <property type="entry name" value="Serralysin-like metalloprotease, C-terminal"/>
    <property type="match status" value="3"/>
</dbReference>
<evidence type="ECO:0000256" key="2">
    <source>
        <dbReference type="ARBA" id="ARBA00022525"/>
    </source>
</evidence>
<dbReference type="Proteomes" id="UP000587527">
    <property type="component" value="Unassembled WGS sequence"/>
</dbReference>
<reference evidence="4 5" key="1">
    <citation type="submission" date="2020-08" db="EMBL/GenBank/DDBJ databases">
        <title>Sequencing the genomes of 1000 actinobacteria strains.</title>
        <authorList>
            <person name="Klenk H.-P."/>
        </authorList>
    </citation>
    <scope>NUCLEOTIDE SEQUENCE [LARGE SCALE GENOMIC DNA]</scope>
    <source>
        <strain evidence="4 5">DSM 45362</strain>
    </source>
</reference>
<accession>A0A841C143</accession>
<dbReference type="PROSITE" id="PS00330">
    <property type="entry name" value="HEMOLYSIN_CALCIUM"/>
    <property type="match status" value="3"/>
</dbReference>
<gene>
    <name evidence="4" type="ORF">F4553_006892</name>
</gene>
<keyword evidence="2" id="KW-0964">Secreted</keyword>
<feature type="signal peptide" evidence="3">
    <location>
        <begin position="1"/>
        <end position="32"/>
    </location>
</feature>
<dbReference type="InterPro" id="IPR011049">
    <property type="entry name" value="Serralysin-like_metalloprot_C"/>
</dbReference>
<keyword evidence="5" id="KW-1185">Reference proteome</keyword>
<keyword evidence="3" id="KW-0732">Signal</keyword>
<sequence length="318" mass="32005">MRSGFTRLLLGAGAATAMVVAQGALMATSAQALPANVYLSGTVVRYDASSANNLVTITHTGTNIYIDDSFTLTPGAGCWSINSTKVACADGGVTGVKVTGGDGNDRINSAMDLPVTLWGGDGNDVLSGGDGDDILRGDAGQDQLAGGAGRDGVTYYGYTANVYADIDGSSKDDGAANEGDTIALDVEDLYGGEGNDTLGGDSGANYIQGNGGHDTIKGWGGADTIYGAAGNDDIDGGGGNDILHGESGNDVLDGWSENDLIYGESGDDVLYGGLGVDQLYGGEDNDELYGGADLDISDGGPDGDVCTDSTPWVTISCE</sequence>
<dbReference type="PANTHER" id="PTHR38340">
    <property type="entry name" value="S-LAYER PROTEIN"/>
    <property type="match status" value="1"/>
</dbReference>
<feature type="chain" id="PRO_5032324255" evidence="3">
    <location>
        <begin position="33"/>
        <end position="318"/>
    </location>
</feature>
<name>A0A841C143_9ACTN</name>
<dbReference type="AlphaFoldDB" id="A0A841C143"/>
<dbReference type="GO" id="GO:0005509">
    <property type="term" value="F:calcium ion binding"/>
    <property type="evidence" value="ECO:0007669"/>
    <property type="project" value="InterPro"/>
</dbReference>
<organism evidence="4 5">
    <name type="scientific">Allocatelliglobosispora scoriae</name>
    <dbReference type="NCBI Taxonomy" id="643052"/>
    <lineage>
        <taxon>Bacteria</taxon>
        <taxon>Bacillati</taxon>
        <taxon>Actinomycetota</taxon>
        <taxon>Actinomycetes</taxon>
        <taxon>Micromonosporales</taxon>
        <taxon>Micromonosporaceae</taxon>
        <taxon>Allocatelliglobosispora</taxon>
    </lineage>
</organism>
<dbReference type="EMBL" id="JACHMN010000003">
    <property type="protein sequence ID" value="MBB5873458.1"/>
    <property type="molecule type" value="Genomic_DNA"/>
</dbReference>